<accession>A0A0J6FAY1</accession>
<dbReference type="InterPro" id="IPR027417">
    <property type="entry name" value="P-loop_NTPase"/>
</dbReference>
<name>A0A0J6FAY1_9BACT</name>
<protein>
    <submittedName>
        <fullName evidence="2">Endonuclease</fullName>
    </submittedName>
</protein>
<dbReference type="Pfam" id="PF10593">
    <property type="entry name" value="Z1"/>
    <property type="match status" value="1"/>
</dbReference>
<dbReference type="PATRIC" id="fig|328812.4.peg.5333"/>
<dbReference type="RefSeq" id="WP_048317142.1">
    <property type="nucleotide sequence ID" value="NZ_LFJV01000081.1"/>
</dbReference>
<evidence type="ECO:0000259" key="1">
    <source>
        <dbReference type="Pfam" id="PF10593"/>
    </source>
</evidence>
<dbReference type="GO" id="GO:0004519">
    <property type="term" value="F:endonuclease activity"/>
    <property type="evidence" value="ECO:0007669"/>
    <property type="project" value="UniProtKB-KW"/>
</dbReference>
<dbReference type="Gene3D" id="3.40.50.300">
    <property type="entry name" value="P-loop containing nucleotide triphosphate hydrolases"/>
    <property type="match status" value="1"/>
</dbReference>
<keyword evidence="2" id="KW-0378">Hydrolase</keyword>
<keyword evidence="2" id="KW-0540">Nuclease</keyword>
<gene>
    <name evidence="2" type="ORF">ACM15_20470</name>
</gene>
<dbReference type="SUPFAM" id="SSF52540">
    <property type="entry name" value="P-loop containing nucleoside triphosphate hydrolases"/>
    <property type="match status" value="1"/>
</dbReference>
<dbReference type="AlphaFoldDB" id="A0A0J6FAY1"/>
<comment type="caution">
    <text evidence="2">The sequence shown here is derived from an EMBL/GenBank/DDBJ whole genome shotgun (WGS) entry which is preliminary data.</text>
</comment>
<feature type="domain" description="Putative endonuclease Z1" evidence="1">
    <location>
        <begin position="407"/>
        <end position="648"/>
    </location>
</feature>
<dbReference type="InterPro" id="IPR018310">
    <property type="entry name" value="Put_endonuclease_Z1-dom"/>
</dbReference>
<dbReference type="Proteomes" id="UP000036166">
    <property type="component" value="Unassembled WGS sequence"/>
</dbReference>
<proteinExistence type="predicted"/>
<reference evidence="2 3" key="1">
    <citation type="submission" date="2015-06" db="EMBL/GenBank/DDBJ databases">
        <title>Draft Genome Sequence of Parabacteroides goldsteinii with Putative Novel Metallo-Beta-Lactamases Isolated from a Blood Culture from a Human Patient.</title>
        <authorList>
            <person name="Krogh T.J."/>
            <person name="Agergaard C.N."/>
            <person name="Moller-Jensen J."/>
            <person name="Justesen U.S."/>
        </authorList>
    </citation>
    <scope>NUCLEOTIDE SEQUENCE [LARGE SCALE GENOMIC DNA]</scope>
    <source>
        <strain evidence="2 3">910340</strain>
    </source>
</reference>
<evidence type="ECO:0000313" key="2">
    <source>
        <dbReference type="EMBL" id="KMM31867.1"/>
    </source>
</evidence>
<dbReference type="EMBL" id="LFJV01000081">
    <property type="protein sequence ID" value="KMM31867.1"/>
    <property type="molecule type" value="Genomic_DNA"/>
</dbReference>
<keyword evidence="2" id="KW-0255">Endonuclease</keyword>
<organism evidence="2 3">
    <name type="scientific">Parabacteroides goldsteinii</name>
    <dbReference type="NCBI Taxonomy" id="328812"/>
    <lineage>
        <taxon>Bacteria</taxon>
        <taxon>Pseudomonadati</taxon>
        <taxon>Bacteroidota</taxon>
        <taxon>Bacteroidia</taxon>
        <taxon>Bacteroidales</taxon>
        <taxon>Tannerellaceae</taxon>
        <taxon>Parabacteroides</taxon>
    </lineage>
</organism>
<sequence>MNDNYQVVIEICQSIIGRKVSVTDSEINEAVSKAKMLYSDVDTVKLKNDLLSMYSVKIDTFQILEGRQRREPWLKDFRADQKSKWEFWTRYAEYLEKQKKFSPSVILQLDELTDKVLDKLFNPQRSEIQISKKGLVVGQVQSGKTANYTGLICKAADAGFNLIVVLAGIHNNLRSQTQNRIDEVFLGFDTQYERAYTMNKTTKIGVGLIPGFENAIANSYTTSLEKGDFTSRATNTAGFNFNAPQPILLVVKKNASVLKRLCTWLQTQATNDKITNKSLLVIDDEADNASINTNVKELDPTAINKNICKIISLFNRSAYIGYTATPFANIFIPQNEDDLFPRDFIINIPAPTNYIGPEKVFGTSIIPDDTNNDLLPIVCPIKDYDYFVPQRHKKDDDKPTFSDIPESLKTAIKCFIVTCAIRIARGQGTKHNSMLIHISRYQMWQNHIKELIEQLFNYYKHEIEASDPAILEEFRKILENDTANYKSYKTVTTEIQQSKFGNIDKNLTIHSWEEIKPLLFKAVQKVEVKSINGTSGDCLTYYENEKTGISVIAIGGDKLSRGLTLEGLSVSYFLRASKMYDTLMQMGRWFGYRPGYVDLCRLFTSEELNEWFRHITIASEELRGEFNYLAESGGTPENYALKVRTHPGCLQITSISKMRYTKQISVSWAGRLIETYQLPMDKGIKKRNLIVTDNFISALGTPEQKGNNYLWRNVSSDDICDYFSKFKVADSLKKVDLDMIGSYIHDLVRAGELTSWSVVVMNKNQSEVPHIFSNGIRTGCFNRSRAEDTNWNTYYIRKNHIVGNQTDEFIDLDDDLLDAALKRTQQRKAELDKSWDKDYPAPEIVRQEFRPRTNPLLIIYPLNPVCANVLNKLGEIQSDTISYSKTDEPFIGFVISFPSSNTNIAVSYAVNQVAEFAETEALFDNENDNVYDEQ</sequence>
<evidence type="ECO:0000313" key="3">
    <source>
        <dbReference type="Proteomes" id="UP000036166"/>
    </source>
</evidence>